<comment type="caution">
    <text evidence="2">The sequence shown here is derived from an EMBL/GenBank/DDBJ whole genome shotgun (WGS) entry which is preliminary data.</text>
</comment>
<proteinExistence type="predicted"/>
<feature type="region of interest" description="Disordered" evidence="1">
    <location>
        <begin position="37"/>
        <end position="85"/>
    </location>
</feature>
<accession>A0A2N5TNH4</accession>
<evidence type="ECO:0000313" key="3">
    <source>
        <dbReference type="Proteomes" id="UP000235392"/>
    </source>
</evidence>
<protein>
    <submittedName>
        <fullName evidence="2">Uncharacterized protein</fullName>
    </submittedName>
</protein>
<gene>
    <name evidence="2" type="ORF">PCASD_26187</name>
</gene>
<dbReference type="Proteomes" id="UP000235392">
    <property type="component" value="Unassembled WGS sequence"/>
</dbReference>
<organism evidence="2 3">
    <name type="scientific">Puccinia coronata f. sp. avenae</name>
    <dbReference type="NCBI Taxonomy" id="200324"/>
    <lineage>
        <taxon>Eukaryota</taxon>
        <taxon>Fungi</taxon>
        <taxon>Dikarya</taxon>
        <taxon>Basidiomycota</taxon>
        <taxon>Pucciniomycotina</taxon>
        <taxon>Pucciniomycetes</taxon>
        <taxon>Pucciniales</taxon>
        <taxon>Pucciniaceae</taxon>
        <taxon>Puccinia</taxon>
    </lineage>
</organism>
<reference evidence="2 3" key="1">
    <citation type="submission" date="2017-11" db="EMBL/GenBank/DDBJ databases">
        <title>De novo assembly and phasing of dikaryotic genomes from two isolates of Puccinia coronata f. sp. avenae, the causal agent of oat crown rust.</title>
        <authorList>
            <person name="Miller M.E."/>
            <person name="Zhang Y."/>
            <person name="Omidvar V."/>
            <person name="Sperschneider J."/>
            <person name="Schwessinger B."/>
            <person name="Raley C."/>
            <person name="Palmer J.M."/>
            <person name="Garnica D."/>
            <person name="Upadhyaya N."/>
            <person name="Rathjen J."/>
            <person name="Taylor J.M."/>
            <person name="Park R.F."/>
            <person name="Dodds P.N."/>
            <person name="Hirsch C.D."/>
            <person name="Kianian S.F."/>
            <person name="Figueroa M."/>
        </authorList>
    </citation>
    <scope>NUCLEOTIDE SEQUENCE [LARGE SCALE GENOMIC DNA]</scope>
    <source>
        <strain evidence="2">12SD80</strain>
    </source>
</reference>
<sequence>MAKKGDSVTMNVAPEAALLPCVIVPALDSHLGIGLLSATPPVRPGGGASQGHACGRTQGDNHQLRPLGPPDYGDRRSCDTQPNAI</sequence>
<name>A0A2N5TNH4_9BASI</name>
<evidence type="ECO:0000313" key="2">
    <source>
        <dbReference type="EMBL" id="PLW27041.1"/>
    </source>
</evidence>
<dbReference type="EMBL" id="PGCI01000428">
    <property type="protein sequence ID" value="PLW27041.1"/>
    <property type="molecule type" value="Genomic_DNA"/>
</dbReference>
<evidence type="ECO:0000256" key="1">
    <source>
        <dbReference type="SAM" id="MobiDB-lite"/>
    </source>
</evidence>
<dbReference type="AlphaFoldDB" id="A0A2N5TNH4"/>